<evidence type="ECO:0000313" key="4">
    <source>
        <dbReference type="Proteomes" id="UP000738325"/>
    </source>
</evidence>
<evidence type="ECO:0000256" key="1">
    <source>
        <dbReference type="SAM" id="Coils"/>
    </source>
</evidence>
<feature type="region of interest" description="Disordered" evidence="2">
    <location>
        <begin position="129"/>
        <end position="149"/>
    </location>
</feature>
<evidence type="ECO:0000313" key="3">
    <source>
        <dbReference type="EMBL" id="KAG0313910.1"/>
    </source>
</evidence>
<feature type="region of interest" description="Disordered" evidence="2">
    <location>
        <begin position="497"/>
        <end position="665"/>
    </location>
</feature>
<feature type="compositionally biased region" description="Polar residues" evidence="2">
    <location>
        <begin position="34"/>
        <end position="56"/>
    </location>
</feature>
<accession>A0A9P6UPH0</accession>
<feature type="compositionally biased region" description="Polar residues" evidence="2">
    <location>
        <begin position="593"/>
        <end position="620"/>
    </location>
</feature>
<dbReference type="Gene3D" id="3.60.130.30">
    <property type="match status" value="1"/>
</dbReference>
<proteinExistence type="predicted"/>
<organism evidence="3 4">
    <name type="scientific">Dissophora globulifera</name>
    <dbReference type="NCBI Taxonomy" id="979702"/>
    <lineage>
        <taxon>Eukaryota</taxon>
        <taxon>Fungi</taxon>
        <taxon>Fungi incertae sedis</taxon>
        <taxon>Mucoromycota</taxon>
        <taxon>Mortierellomycotina</taxon>
        <taxon>Mortierellomycetes</taxon>
        <taxon>Mortierellales</taxon>
        <taxon>Mortierellaceae</taxon>
        <taxon>Dissophora</taxon>
    </lineage>
</organism>
<protein>
    <submittedName>
        <fullName evidence="3">Uncharacterized protein</fullName>
    </submittedName>
</protein>
<sequence length="814" mass="89484">MKSKARNAKGAKKSSNGVAHDSKEAKQDGPAINLQPSPQKQNPSGSHYQQQNSNPAKATADDQDADSRSMRSPEGSASLHHSKQNSNKDLSNTSNGTNAHSGYRRTLAKVAVTTSMETEFIGALDSDLAENADQEGQPNSSSESDDVDYEDMDIYDEQVDGADSEDFDALGAYEHDDFLSSQEAILMELRREQVEFEENVRQLQQQLQRQASLFPLSVEEKADMDKQGCTLCGEPKSSLCLERYGWVWRPAIVEALATAAAAIANFSVRQSRGTLHMNDGESFLQRAFQYSEFLPRSKRLVARPRAHHQQGSAQPTLSSHAGGEGAPFFYSNSANATVNIDDAGGQTAPIRHMYRGTTPPLPAVVYPLPPDAPYRFRRKSSEFLEPVGEFHEFQSAEGNSRQVLLHVWPPSSLDAPLLQKLEACCRDFQENDVVRGHSGDGFLNGWRPPWKQAHQTGVLRFGHWRVRAPAGQGSRLYPPFQTPLTLAAGRGSVLGSNLSVGGQPSKAAIHSHSHLNKSGTQLHQHQAQHHQHQHQQYQHQQHQYQQHQHQPHQHQHQHPHQHQYQDQRPQDQAQNKGHGQRHQHPSHQDNAGHDSSLTEQGTTQDEASSPSALGSDQHVSSCEFCSAEHGGGDGGSSSSSSISSSSSSSSSGSGGGGGGGSSGSMVRDVFQEASTQGRLLRLIRATQMVEKVIIARHLKYLFPTLYEKYHGLQFGTPRLFDAVATVALAMDVSPRQHRDRAHTKHGFCWIVACGDFVGGDLCIPELGKRVVMRPGTVVAIRSTVVAYYIERYAKNTSMYTMYGYTSDNNWPPAA</sequence>
<gene>
    <name evidence="3" type="ORF">BGZ99_008509</name>
</gene>
<dbReference type="AlphaFoldDB" id="A0A9P6UPH0"/>
<keyword evidence="4" id="KW-1185">Reference proteome</keyword>
<keyword evidence="1" id="KW-0175">Coiled coil</keyword>
<feature type="compositionally biased region" description="Basic residues" evidence="2">
    <location>
        <begin position="549"/>
        <end position="561"/>
    </location>
</feature>
<dbReference type="Proteomes" id="UP000738325">
    <property type="component" value="Unassembled WGS sequence"/>
</dbReference>
<feature type="compositionally biased region" description="Basic residues" evidence="2">
    <location>
        <begin position="1"/>
        <end position="12"/>
    </location>
</feature>
<dbReference type="EMBL" id="JAAAIP010000662">
    <property type="protein sequence ID" value="KAG0313910.1"/>
    <property type="molecule type" value="Genomic_DNA"/>
</dbReference>
<name>A0A9P6UPH0_9FUNG</name>
<feature type="compositionally biased region" description="Gly residues" evidence="2">
    <location>
        <begin position="652"/>
        <end position="662"/>
    </location>
</feature>
<reference evidence="3" key="1">
    <citation type="journal article" date="2020" name="Fungal Divers.">
        <title>Resolving the Mortierellaceae phylogeny through synthesis of multi-gene phylogenetics and phylogenomics.</title>
        <authorList>
            <person name="Vandepol N."/>
            <person name="Liber J."/>
            <person name="Desiro A."/>
            <person name="Na H."/>
            <person name="Kennedy M."/>
            <person name="Barry K."/>
            <person name="Grigoriev I.V."/>
            <person name="Miller A.N."/>
            <person name="O'Donnell K."/>
            <person name="Stajich J.E."/>
            <person name="Bonito G."/>
        </authorList>
    </citation>
    <scope>NUCLEOTIDE SEQUENCE</scope>
    <source>
        <strain evidence="3">REB-010B</strain>
    </source>
</reference>
<feature type="coiled-coil region" evidence="1">
    <location>
        <begin position="179"/>
        <end position="213"/>
    </location>
</feature>
<feature type="region of interest" description="Disordered" evidence="2">
    <location>
        <begin position="1"/>
        <end position="102"/>
    </location>
</feature>
<dbReference type="OrthoDB" id="2436537at2759"/>
<feature type="compositionally biased region" description="Polar residues" evidence="2">
    <location>
        <begin position="84"/>
        <end position="100"/>
    </location>
</feature>
<feature type="compositionally biased region" description="Low complexity" evidence="2">
    <location>
        <begin position="534"/>
        <end position="548"/>
    </location>
</feature>
<evidence type="ECO:0000256" key="2">
    <source>
        <dbReference type="SAM" id="MobiDB-lite"/>
    </source>
</evidence>
<comment type="caution">
    <text evidence="3">The sequence shown here is derived from an EMBL/GenBank/DDBJ whole genome shotgun (WGS) entry which is preliminary data.</text>
</comment>
<feature type="compositionally biased region" description="Low complexity" evidence="2">
    <location>
        <begin position="636"/>
        <end position="651"/>
    </location>
</feature>